<evidence type="ECO:0000256" key="6">
    <source>
        <dbReference type="ARBA" id="ARBA00023136"/>
    </source>
</evidence>
<evidence type="ECO:0000313" key="9">
    <source>
        <dbReference type="Proteomes" id="UP000239757"/>
    </source>
</evidence>
<dbReference type="InterPro" id="IPR005150">
    <property type="entry name" value="Cellulose_synth"/>
</dbReference>
<dbReference type="Pfam" id="PF03552">
    <property type="entry name" value="Cellulose_synt"/>
    <property type="match status" value="1"/>
</dbReference>
<dbReference type="AlphaFoldDB" id="A0A2P5WY52"/>
<evidence type="ECO:0000256" key="5">
    <source>
        <dbReference type="ARBA" id="ARBA00022989"/>
    </source>
</evidence>
<dbReference type="EMBL" id="KZ666138">
    <property type="protein sequence ID" value="PPR96025.1"/>
    <property type="molecule type" value="Genomic_DNA"/>
</dbReference>
<sequence>MNIPNHMKSEMMYEDMKVKVEHVIDKGEVTDEYITDHQQRQAFNKWTKSFTRMDHPTVIQIILDKSHDKDISGRLMPNLIYVSRGKSKTSPHHFKAGALNVLV</sequence>
<dbReference type="GO" id="GO:0030244">
    <property type="term" value="P:cellulose biosynthetic process"/>
    <property type="evidence" value="ECO:0007669"/>
    <property type="project" value="InterPro"/>
</dbReference>
<dbReference type="PANTHER" id="PTHR13301">
    <property type="entry name" value="X-BOX TRANSCRIPTION FACTOR-RELATED"/>
    <property type="match status" value="1"/>
</dbReference>
<keyword evidence="5" id="KW-1133">Transmembrane helix</keyword>
<keyword evidence="3" id="KW-0808">Transferase</keyword>
<keyword evidence="7" id="KW-0961">Cell wall biogenesis/degradation</keyword>
<evidence type="ECO:0000256" key="2">
    <source>
        <dbReference type="ARBA" id="ARBA00022676"/>
    </source>
</evidence>
<accession>A0A2P5WY52</accession>
<reference evidence="8 9" key="1">
    <citation type="submission" date="2015-01" db="EMBL/GenBank/DDBJ databases">
        <title>Genome of allotetraploid Gossypium barbadense reveals genomic plasticity and fiber elongation in cotton evolution.</title>
        <authorList>
            <person name="Chen X."/>
            <person name="Liu X."/>
            <person name="Zhao B."/>
            <person name="Zheng H."/>
            <person name="Hu Y."/>
            <person name="Lu G."/>
            <person name="Yang C."/>
            <person name="Chen J."/>
            <person name="Shan C."/>
            <person name="Zhang L."/>
            <person name="Zhou Y."/>
            <person name="Wang L."/>
            <person name="Guo W."/>
            <person name="Bai Y."/>
            <person name="Ruan J."/>
            <person name="Shangguan X."/>
            <person name="Mao Y."/>
            <person name="Jiang J."/>
            <person name="Zhu Y."/>
            <person name="Lei J."/>
            <person name="Kang H."/>
            <person name="Chen S."/>
            <person name="He X."/>
            <person name="Wang R."/>
            <person name="Wang Y."/>
            <person name="Chen J."/>
            <person name="Wang L."/>
            <person name="Yu S."/>
            <person name="Wang B."/>
            <person name="Wei J."/>
            <person name="Song S."/>
            <person name="Lu X."/>
            <person name="Gao Z."/>
            <person name="Gu W."/>
            <person name="Deng X."/>
            <person name="Ma D."/>
            <person name="Wang S."/>
            <person name="Liang W."/>
            <person name="Fang L."/>
            <person name="Cai C."/>
            <person name="Zhu X."/>
            <person name="Zhou B."/>
            <person name="Zhang Y."/>
            <person name="Chen Z."/>
            <person name="Xu S."/>
            <person name="Zhu R."/>
            <person name="Wang S."/>
            <person name="Zhang T."/>
            <person name="Zhao G."/>
        </authorList>
    </citation>
    <scope>NUCLEOTIDE SEQUENCE [LARGE SCALE GENOMIC DNA]</scope>
    <source>
        <strain evidence="9">cv. Xinhai21</strain>
        <tissue evidence="8">Leaf</tissue>
    </source>
</reference>
<gene>
    <name evidence="8" type="ORF">GOBAR_AA24634</name>
</gene>
<dbReference type="GO" id="GO:0071555">
    <property type="term" value="P:cell wall organization"/>
    <property type="evidence" value="ECO:0007669"/>
    <property type="project" value="UniProtKB-KW"/>
</dbReference>
<keyword evidence="6" id="KW-0472">Membrane</keyword>
<evidence type="ECO:0000256" key="7">
    <source>
        <dbReference type="ARBA" id="ARBA00023316"/>
    </source>
</evidence>
<protein>
    <submittedName>
        <fullName evidence="8">Uncharacterized protein</fullName>
    </submittedName>
</protein>
<dbReference type="GO" id="GO:0012505">
    <property type="term" value="C:endomembrane system"/>
    <property type="evidence" value="ECO:0007669"/>
    <property type="project" value="UniProtKB-SubCell"/>
</dbReference>
<keyword evidence="4" id="KW-0812">Transmembrane</keyword>
<name>A0A2P5WY52_GOSBA</name>
<evidence type="ECO:0000256" key="1">
    <source>
        <dbReference type="ARBA" id="ARBA00004308"/>
    </source>
</evidence>
<organism evidence="8 9">
    <name type="scientific">Gossypium barbadense</name>
    <name type="common">Sea Island cotton</name>
    <name type="synonym">Hibiscus barbadensis</name>
    <dbReference type="NCBI Taxonomy" id="3634"/>
    <lineage>
        <taxon>Eukaryota</taxon>
        <taxon>Viridiplantae</taxon>
        <taxon>Streptophyta</taxon>
        <taxon>Embryophyta</taxon>
        <taxon>Tracheophyta</taxon>
        <taxon>Spermatophyta</taxon>
        <taxon>Magnoliopsida</taxon>
        <taxon>eudicotyledons</taxon>
        <taxon>Gunneridae</taxon>
        <taxon>Pentapetalae</taxon>
        <taxon>rosids</taxon>
        <taxon>malvids</taxon>
        <taxon>Malvales</taxon>
        <taxon>Malvaceae</taxon>
        <taxon>Malvoideae</taxon>
        <taxon>Gossypium</taxon>
    </lineage>
</organism>
<proteinExistence type="predicted"/>
<evidence type="ECO:0000313" key="8">
    <source>
        <dbReference type="EMBL" id="PPR96025.1"/>
    </source>
</evidence>
<dbReference type="Proteomes" id="UP000239757">
    <property type="component" value="Unassembled WGS sequence"/>
</dbReference>
<dbReference type="OrthoDB" id="1929172at2759"/>
<evidence type="ECO:0000256" key="3">
    <source>
        <dbReference type="ARBA" id="ARBA00022679"/>
    </source>
</evidence>
<dbReference type="GO" id="GO:0016760">
    <property type="term" value="F:cellulose synthase (UDP-forming) activity"/>
    <property type="evidence" value="ECO:0007669"/>
    <property type="project" value="InterPro"/>
</dbReference>
<keyword evidence="2" id="KW-0328">Glycosyltransferase</keyword>
<evidence type="ECO:0000256" key="4">
    <source>
        <dbReference type="ARBA" id="ARBA00022692"/>
    </source>
</evidence>
<comment type="subcellular location">
    <subcellularLocation>
        <location evidence="1">Endomembrane system</location>
    </subcellularLocation>
</comment>
<dbReference type="GO" id="GO:0016020">
    <property type="term" value="C:membrane"/>
    <property type="evidence" value="ECO:0007669"/>
    <property type="project" value="InterPro"/>
</dbReference>